<dbReference type="InterPro" id="IPR038740">
    <property type="entry name" value="BioF2-like_GNAT_dom"/>
</dbReference>
<dbReference type="SUPFAM" id="SSF55729">
    <property type="entry name" value="Acyl-CoA N-acyltransferases (Nat)"/>
    <property type="match status" value="1"/>
</dbReference>
<accession>A0A6I1E3S7</accession>
<dbReference type="InterPro" id="IPR016181">
    <property type="entry name" value="Acyl_CoA_acyltransferase"/>
</dbReference>
<dbReference type="EMBL" id="WELG01000001">
    <property type="protein sequence ID" value="KAB7530501.1"/>
    <property type="molecule type" value="Genomic_DNA"/>
</dbReference>
<keyword evidence="2" id="KW-0808">Transferase</keyword>
<dbReference type="GO" id="GO:0016740">
    <property type="term" value="F:transferase activity"/>
    <property type="evidence" value="ECO:0007669"/>
    <property type="project" value="UniProtKB-KW"/>
</dbReference>
<organism evidence="2 3">
    <name type="scientific">Flagellimonas olearia</name>
    <dbReference type="NCBI Taxonomy" id="552546"/>
    <lineage>
        <taxon>Bacteria</taxon>
        <taxon>Pseudomonadati</taxon>
        <taxon>Bacteroidota</taxon>
        <taxon>Flavobacteriia</taxon>
        <taxon>Flavobacteriales</taxon>
        <taxon>Flavobacteriaceae</taxon>
        <taxon>Flagellimonas</taxon>
    </lineage>
</organism>
<dbReference type="Pfam" id="PF13480">
    <property type="entry name" value="Acetyltransf_6"/>
    <property type="match status" value="1"/>
</dbReference>
<dbReference type="OrthoDB" id="1422531at2"/>
<protein>
    <submittedName>
        <fullName evidence="2">GNAT family N-acetyltransferase</fullName>
    </submittedName>
</protein>
<name>A0A6I1E3S7_9FLAO</name>
<dbReference type="Proteomes" id="UP000429785">
    <property type="component" value="Unassembled WGS sequence"/>
</dbReference>
<dbReference type="AlphaFoldDB" id="A0A6I1E3S7"/>
<feature type="domain" description="BioF2-like acetyltransferase" evidence="1">
    <location>
        <begin position="171"/>
        <end position="277"/>
    </location>
</feature>
<reference evidence="2 3" key="1">
    <citation type="submission" date="2019-10" db="EMBL/GenBank/DDBJ databases">
        <title>Muricauda olearia CL-SS4 JCM15563 genome.</title>
        <authorList>
            <person name="Liu L."/>
        </authorList>
    </citation>
    <scope>NUCLEOTIDE SEQUENCE [LARGE SCALE GENOMIC DNA]</scope>
    <source>
        <strain evidence="2 3">CL-SS4</strain>
    </source>
</reference>
<gene>
    <name evidence="2" type="ORF">F8C76_03055</name>
</gene>
<comment type="caution">
    <text evidence="2">The sequence shown here is derived from an EMBL/GenBank/DDBJ whole genome shotgun (WGS) entry which is preliminary data.</text>
</comment>
<proteinExistence type="predicted"/>
<evidence type="ECO:0000259" key="1">
    <source>
        <dbReference type="Pfam" id="PF13480"/>
    </source>
</evidence>
<sequence length="328" mass="38583">MMIENNPFTSDIYAEEWMKSFFHGKQAHNFRSIKGVSFTKNKFLPLYTNVGKYKTCGISYSLDQTGLEDDFKGKVFLIYDIPDFVHIDTTNIPNKMGVLKSKQYYGYLIDLNNYDSINSYLADKLSGRRKKKLVASKKKMEGELLVEYKVYESNIPVEKYEYLFESLFLLIDKRFTNKNTTNAHSPIEIKNWYKSLFFRLIQNNQASITSVEVSGTPIAVSFNYNSSEFLFSAIPILDDDFLKYGIGNIRLIKNIEYSINKKFKFYDLGKGSYGYKHRWATKKYSFEHHILYDKRSPKSILIATILIFYFRLKQFARKVYRKVLKKDN</sequence>
<evidence type="ECO:0000313" key="2">
    <source>
        <dbReference type="EMBL" id="KAB7530501.1"/>
    </source>
</evidence>
<evidence type="ECO:0000313" key="3">
    <source>
        <dbReference type="Proteomes" id="UP000429785"/>
    </source>
</evidence>
<dbReference type="RefSeq" id="WP_152130420.1">
    <property type="nucleotide sequence ID" value="NZ_WELG01000001.1"/>
</dbReference>